<evidence type="ECO:0000256" key="4">
    <source>
        <dbReference type="ARBA" id="ARBA00023180"/>
    </source>
</evidence>
<evidence type="ECO:0000256" key="2">
    <source>
        <dbReference type="ARBA" id="ARBA00022737"/>
    </source>
</evidence>
<dbReference type="AlphaFoldDB" id="A0AA40LDL1"/>
<dbReference type="FunFam" id="2.10.70.10:FF:000055">
    <property type="entry name" value="Complement decay-accelerating factor, GPI-anchored"/>
    <property type="match status" value="1"/>
</dbReference>
<feature type="non-terminal residue" evidence="9">
    <location>
        <position position="916"/>
    </location>
</feature>
<evidence type="ECO:0000256" key="3">
    <source>
        <dbReference type="ARBA" id="ARBA00023157"/>
    </source>
</evidence>
<evidence type="ECO:0000256" key="6">
    <source>
        <dbReference type="SAM" id="MobiDB-lite"/>
    </source>
</evidence>
<feature type="region of interest" description="Disordered" evidence="6">
    <location>
        <begin position="436"/>
        <end position="456"/>
    </location>
</feature>
<gene>
    <name evidence="9" type="ORF">QTO34_011713</name>
</gene>
<dbReference type="EMBL" id="JAULJE010000022">
    <property type="protein sequence ID" value="KAK1329521.1"/>
    <property type="molecule type" value="Genomic_DNA"/>
</dbReference>
<feature type="domain" description="Sushi" evidence="8">
    <location>
        <begin position="124"/>
        <end position="187"/>
    </location>
</feature>
<dbReference type="SMART" id="SM00032">
    <property type="entry name" value="CCP"/>
    <property type="match status" value="3"/>
</dbReference>
<evidence type="ECO:0000256" key="7">
    <source>
        <dbReference type="SAM" id="Phobius"/>
    </source>
</evidence>
<protein>
    <recommendedName>
        <fullName evidence="8">Sushi domain-containing protein</fullName>
    </recommendedName>
</protein>
<name>A0AA40LDL1_CNENI</name>
<accession>A0AA40LDL1</accession>
<feature type="transmembrane region" description="Helical" evidence="7">
    <location>
        <begin position="736"/>
        <end position="758"/>
    </location>
</feature>
<keyword evidence="4" id="KW-0325">Glycoprotein</keyword>
<evidence type="ECO:0000313" key="9">
    <source>
        <dbReference type="EMBL" id="KAK1329521.1"/>
    </source>
</evidence>
<evidence type="ECO:0000256" key="5">
    <source>
        <dbReference type="PROSITE-ProRule" id="PRU00302"/>
    </source>
</evidence>
<dbReference type="Gene3D" id="2.10.70.10">
    <property type="entry name" value="Complement Module, domain 1"/>
    <property type="match status" value="3"/>
</dbReference>
<feature type="domain" description="Sushi" evidence="8">
    <location>
        <begin position="61"/>
        <end position="123"/>
    </location>
</feature>
<dbReference type="InterPro" id="IPR035976">
    <property type="entry name" value="Sushi/SCR/CCP_sf"/>
</dbReference>
<sequence>MHVPALNPPSGSDAQPVVGLSVGTGSECVQGHACCPLLGDGTAALSGNPVLSLAALFPSLGDCGLPPDVPNATADLESLTTFPVGFVVGYYCNVGFAKIIGKVNAAHCLQNGEWTKPPVFCQRSCGSPPRVRYGHKQDIYIPVSYYPAGFIVEYECNRGFARNHSVSANITCLQNYTWSKPEVFCYKRSCPDPGQIENGHISIPTDTLFASYIYFSCNPGYKLVGTNSTYCYYKGNDMIWNDAFPECQVPSTQSPRNPLPLPATTVLIHRNSYNYSETHHNGCSRYQSPISSSETLHRKCSSYKVPISSSKPHHSKCSSYKVPISSSKTYHSKCSSYKVPVSSSKTLHRKCSSYKVPISSSKTHHSKCSSYKVPVSSSKTLHRKCSSYKVPISSSKTHHSKCSSYKVPVSSSKTHHSKCSSYKVPLVKKHTTVNVPATKSPSTLQNLTTRSSSTTKAQLIPQKGTLPVLAMDAPPTSQKPITARDSATIAKTSVSKALSTDSQLTVQTLLMTNSSATGATPKPQSFTTAKASYAQSLPVTQTFSTVHPPVTKGLHSTQRLTSAHIAATQNQAVSTPHSTPKGNGLLTAGMTIITSGKSDSLTVKRNCHRCSRYIPCYWERILSYNCLRHTVKRLCTRMPKRKQINVFHDYVLWTPLSTWYVSKYYFQPCSCSKVILGALQIIGPSNQPAFSASPPAFPFSCPASSSLLPRPRRHPPRLRSPSPPPGLLTSPQLCSFLQLLASFYAVLICKLATIFVGIRRVEFKDIGGWSGEEIVIGLPPKASAVRLSADEIGGSGNTFDSFAYDAGSHWLPDVAKEEEGWGRRHVLLRPNCRQTPPRGAAPPAHRPALQTSKTPARLPAPEACLCRSTAMALTLSSPRRWQRELSVLPAQSTPQPPRVPAPCVSRWPNRGRSGVM</sequence>
<feature type="domain" description="Sushi" evidence="8">
    <location>
        <begin position="188"/>
        <end position="249"/>
    </location>
</feature>
<feature type="compositionally biased region" description="Low complexity" evidence="6">
    <location>
        <begin position="836"/>
        <end position="848"/>
    </location>
</feature>
<keyword evidence="10" id="KW-1185">Reference proteome</keyword>
<organism evidence="9 10">
    <name type="scientific">Cnephaeus nilssonii</name>
    <name type="common">Northern bat</name>
    <name type="synonym">Eptesicus nilssonii</name>
    <dbReference type="NCBI Taxonomy" id="3371016"/>
    <lineage>
        <taxon>Eukaryota</taxon>
        <taxon>Metazoa</taxon>
        <taxon>Chordata</taxon>
        <taxon>Craniata</taxon>
        <taxon>Vertebrata</taxon>
        <taxon>Euteleostomi</taxon>
        <taxon>Mammalia</taxon>
        <taxon>Eutheria</taxon>
        <taxon>Laurasiatheria</taxon>
        <taxon>Chiroptera</taxon>
        <taxon>Yangochiroptera</taxon>
        <taxon>Vespertilionidae</taxon>
        <taxon>Cnephaeus</taxon>
    </lineage>
</organism>
<comment type="caution">
    <text evidence="5">Lacks conserved residue(s) required for the propagation of feature annotation.</text>
</comment>
<evidence type="ECO:0000256" key="1">
    <source>
        <dbReference type="ARBA" id="ARBA00022659"/>
    </source>
</evidence>
<dbReference type="SUPFAM" id="SSF57535">
    <property type="entry name" value="Complement control module/SCR domain"/>
    <property type="match status" value="3"/>
</dbReference>
<evidence type="ECO:0000313" key="10">
    <source>
        <dbReference type="Proteomes" id="UP001177744"/>
    </source>
</evidence>
<feature type="region of interest" description="Disordered" evidence="6">
    <location>
        <begin position="889"/>
        <end position="916"/>
    </location>
</feature>
<dbReference type="PROSITE" id="PS50923">
    <property type="entry name" value="SUSHI"/>
    <property type="match status" value="3"/>
</dbReference>
<reference evidence="9" key="1">
    <citation type="submission" date="2023-06" db="EMBL/GenBank/DDBJ databases">
        <title>Reference genome for the Northern bat (Eptesicus nilssonii), a most northern bat species.</title>
        <authorList>
            <person name="Laine V.N."/>
            <person name="Pulliainen A.T."/>
            <person name="Lilley T.M."/>
        </authorList>
    </citation>
    <scope>NUCLEOTIDE SEQUENCE</scope>
    <source>
        <strain evidence="9">BLF_Eptnil</strain>
        <tissue evidence="9">Kidney</tissue>
    </source>
</reference>
<dbReference type="PANTHER" id="PTHR19325">
    <property type="entry name" value="COMPLEMENT COMPONENT-RELATED SUSHI DOMAIN-CONTAINING"/>
    <property type="match status" value="1"/>
</dbReference>
<keyword evidence="1 5" id="KW-0768">Sushi</keyword>
<dbReference type="InterPro" id="IPR000436">
    <property type="entry name" value="Sushi_SCR_CCP_dom"/>
</dbReference>
<dbReference type="CDD" id="cd00033">
    <property type="entry name" value="CCP"/>
    <property type="match status" value="3"/>
</dbReference>
<keyword evidence="7" id="KW-0472">Membrane</keyword>
<dbReference type="InterPro" id="IPR050350">
    <property type="entry name" value="Compl-Cell_Adhes-Reg"/>
</dbReference>
<evidence type="ECO:0000259" key="8">
    <source>
        <dbReference type="PROSITE" id="PS50923"/>
    </source>
</evidence>
<dbReference type="Proteomes" id="UP001177744">
    <property type="component" value="Unassembled WGS sequence"/>
</dbReference>
<keyword evidence="2" id="KW-0677">Repeat</keyword>
<comment type="caution">
    <text evidence="9">The sequence shown here is derived from an EMBL/GenBank/DDBJ whole genome shotgun (WGS) entry which is preliminary data.</text>
</comment>
<dbReference type="Pfam" id="PF00084">
    <property type="entry name" value="Sushi"/>
    <property type="match status" value="3"/>
</dbReference>
<dbReference type="PANTHER" id="PTHR19325:SF575">
    <property type="entry name" value="LOCOMOTION-RELATED PROTEIN HIKARU GENKI"/>
    <property type="match status" value="1"/>
</dbReference>
<feature type="region of interest" description="Disordered" evidence="6">
    <location>
        <begin position="832"/>
        <end position="854"/>
    </location>
</feature>
<keyword evidence="7" id="KW-1133">Transmembrane helix</keyword>
<keyword evidence="3" id="KW-1015">Disulfide bond</keyword>
<keyword evidence="7" id="KW-0812">Transmembrane</keyword>
<proteinExistence type="predicted"/>